<accession>A0A4V1KQT0</accession>
<dbReference type="Proteomes" id="UP000289238">
    <property type="component" value="Unassembled WGS sequence"/>
</dbReference>
<dbReference type="AlphaFoldDB" id="A0A4V1KQT0"/>
<name>A0A4V1KQT0_9FLAO</name>
<keyword evidence="3" id="KW-1185">Reference proteome</keyword>
<evidence type="ECO:0000256" key="1">
    <source>
        <dbReference type="SAM" id="SignalP"/>
    </source>
</evidence>
<keyword evidence="1" id="KW-0732">Signal</keyword>
<sequence length="196" mass="21661">MKKLSFVLLSLIALTTACSTSDDTNYVPVVSSFEVSDLITIPEASETYNVDDTLFVELNVPVSLVADNGTPIKLDSLVPDARFSEIFLFRYEEDDIERKSPIPFTNTNVFVSEGQGRLAAEGVVLTAIKEEDTYKLRAGIKLKTAGSYFLAPYNQSTTDSFYAILQDSRTLDIVELKTTIAGQTPSNRFSYEVVSQ</sequence>
<evidence type="ECO:0008006" key="4">
    <source>
        <dbReference type="Google" id="ProtNLM"/>
    </source>
</evidence>
<dbReference type="RefSeq" id="WP_128757478.1">
    <property type="nucleotide sequence ID" value="NZ_QOVM01000003.1"/>
</dbReference>
<feature type="signal peptide" evidence="1">
    <location>
        <begin position="1"/>
        <end position="19"/>
    </location>
</feature>
<gene>
    <name evidence="2" type="ORF">DSM00_1577</name>
</gene>
<dbReference type="OrthoDB" id="1439957at2"/>
<dbReference type="EMBL" id="QOVM01000003">
    <property type="protein sequence ID" value="RXG22482.1"/>
    <property type="molecule type" value="Genomic_DNA"/>
</dbReference>
<evidence type="ECO:0000313" key="2">
    <source>
        <dbReference type="EMBL" id="RXG22482.1"/>
    </source>
</evidence>
<reference evidence="2 3" key="1">
    <citation type="submission" date="2018-07" db="EMBL/GenBank/DDBJ databases">
        <title>Leeuwenhoekiella genomics.</title>
        <authorList>
            <person name="Tahon G."/>
            <person name="Willems A."/>
        </authorList>
    </citation>
    <scope>NUCLEOTIDE SEQUENCE [LARGE SCALE GENOMIC DNA]</scope>
    <source>
        <strain evidence="2 3">LMG 22550</strain>
    </source>
</reference>
<protein>
    <recommendedName>
        <fullName evidence="4">DUF4382 domain-containing protein</fullName>
    </recommendedName>
</protein>
<comment type="caution">
    <text evidence="2">The sequence shown here is derived from an EMBL/GenBank/DDBJ whole genome shotgun (WGS) entry which is preliminary data.</text>
</comment>
<feature type="chain" id="PRO_5020315131" description="DUF4382 domain-containing protein" evidence="1">
    <location>
        <begin position="20"/>
        <end position="196"/>
    </location>
</feature>
<evidence type="ECO:0000313" key="3">
    <source>
        <dbReference type="Proteomes" id="UP000289238"/>
    </source>
</evidence>
<organism evidence="2 3">
    <name type="scientific">Leeuwenhoekiella aequorea</name>
    <dbReference type="NCBI Taxonomy" id="283736"/>
    <lineage>
        <taxon>Bacteria</taxon>
        <taxon>Pseudomonadati</taxon>
        <taxon>Bacteroidota</taxon>
        <taxon>Flavobacteriia</taxon>
        <taxon>Flavobacteriales</taxon>
        <taxon>Flavobacteriaceae</taxon>
        <taxon>Leeuwenhoekiella</taxon>
    </lineage>
</organism>
<proteinExistence type="predicted"/>
<dbReference type="PROSITE" id="PS51257">
    <property type="entry name" value="PROKAR_LIPOPROTEIN"/>
    <property type="match status" value="1"/>
</dbReference>